<reference evidence="1 2" key="1">
    <citation type="journal article" date="2015" name="J. Virol.">
        <title>Sinorhizobium meliloti Phage ?M9 Defines a New Group of T4 Superfamily Phages with Unusual Genomic Features but a Common T=16 Capsid.</title>
        <authorList>
            <person name="Johnson M.C."/>
            <person name="Tatum K.B."/>
            <person name="Lynn J.S."/>
            <person name="Brewer T.E."/>
            <person name="Lu S."/>
            <person name="Washburn B.K."/>
            <person name="Stroupe M.E."/>
            <person name="Jones K.M."/>
        </authorList>
    </citation>
    <scope>NUCLEOTIDE SEQUENCE [LARGE SCALE GENOMIC DNA]</scope>
</reference>
<dbReference type="RefSeq" id="YP_009189418.1">
    <property type="nucleotide sequence ID" value="NC_028676.1"/>
</dbReference>
<evidence type="ECO:0000313" key="2">
    <source>
        <dbReference type="Proteomes" id="UP000033804"/>
    </source>
</evidence>
<dbReference type="GeneID" id="26517716"/>
<protein>
    <submittedName>
        <fullName evidence="1">Uncharacterized protein</fullName>
    </submittedName>
</protein>
<dbReference type="Proteomes" id="UP000033804">
    <property type="component" value="Segment"/>
</dbReference>
<name>A0A0F6TGP3_9CAUD</name>
<evidence type="ECO:0000313" key="1">
    <source>
        <dbReference type="EMBL" id="AKE44664.1"/>
    </source>
</evidence>
<accession>A0A0F6TGP3</accession>
<dbReference type="KEGG" id="vg:26517716"/>
<dbReference type="EMBL" id="KP881232">
    <property type="protein sequence ID" value="AKE44664.1"/>
    <property type="molecule type" value="Genomic_DNA"/>
</dbReference>
<proteinExistence type="predicted"/>
<reference evidence="2" key="2">
    <citation type="submission" date="2015-03" db="EMBL/GenBank/DDBJ databases">
        <title>The genome and structure of Sinorhizobium meliloti phage phiM9.</title>
        <authorList>
            <person name="Johnson M.C."/>
            <person name="Tatum K.B."/>
            <person name="Lynn J.S."/>
            <person name="Brewer T.E."/>
            <person name="Washburn B.K."/>
            <person name="Stroupe M.E."/>
            <person name="Jones K.M."/>
        </authorList>
    </citation>
    <scope>NUCLEOTIDE SEQUENCE [LARGE SCALE GENOMIC DNA]</scope>
</reference>
<organism evidence="1 2">
    <name type="scientific">Sinorhizobium phage phiM9</name>
    <dbReference type="NCBI Taxonomy" id="1636182"/>
    <lineage>
        <taxon>Viruses</taxon>
        <taxon>Duplodnaviria</taxon>
        <taxon>Heunggongvirae</taxon>
        <taxon>Uroviricota</taxon>
        <taxon>Caudoviricetes</taxon>
        <taxon>Pootjesviridae</taxon>
        <taxon>Emnonavirus</taxon>
        <taxon>Emnonavirus phiM9</taxon>
    </lineage>
</organism>
<gene>
    <name evidence="1" type="ORF">Sm_phiM9_034</name>
</gene>
<dbReference type="OrthoDB" id="35035at10239"/>
<keyword evidence="2" id="KW-1185">Reference proteome</keyword>
<sequence length="109" mass="12960">MNVDQYLQSNYFSRDAAEAAMRDFSTLKRRVNKWNRGTNDALSIYNLIHGIENEFDHVFIDHILATRFNADERKIYGSCLRAKGDKRMKDYNHKFSLHLERDLWKAKFG</sequence>